<evidence type="ECO:0000256" key="3">
    <source>
        <dbReference type="ARBA" id="ARBA00022989"/>
    </source>
</evidence>
<evidence type="ECO:0000256" key="5">
    <source>
        <dbReference type="SAM" id="Phobius"/>
    </source>
</evidence>
<dbReference type="InterPro" id="IPR019537">
    <property type="entry name" value="TMEM65"/>
</dbReference>
<proteinExistence type="predicted"/>
<dbReference type="Proteomes" id="UP000013827">
    <property type="component" value="Unassembled WGS sequence"/>
</dbReference>
<dbReference type="GO" id="GO:0016020">
    <property type="term" value="C:membrane"/>
    <property type="evidence" value="ECO:0007669"/>
    <property type="project" value="UniProtKB-SubCell"/>
</dbReference>
<feature type="transmembrane region" description="Helical" evidence="5">
    <location>
        <begin position="90"/>
        <end position="113"/>
    </location>
</feature>
<dbReference type="PaxDb" id="2903-EOD29967"/>
<dbReference type="eggNOG" id="KOG3689">
    <property type="taxonomic scope" value="Eukaryota"/>
</dbReference>
<organism evidence="7 8">
    <name type="scientific">Emiliania huxleyi (strain CCMP1516)</name>
    <dbReference type="NCBI Taxonomy" id="280463"/>
    <lineage>
        <taxon>Eukaryota</taxon>
        <taxon>Haptista</taxon>
        <taxon>Haptophyta</taxon>
        <taxon>Prymnesiophyceae</taxon>
        <taxon>Isochrysidales</taxon>
        <taxon>Noelaerhabdaceae</taxon>
        <taxon>Emiliania</taxon>
    </lineage>
</organism>
<dbReference type="eggNOG" id="KOG4619">
    <property type="taxonomic scope" value="Eukaryota"/>
</dbReference>
<comment type="subcellular location">
    <subcellularLocation>
        <location evidence="1">Membrane</location>
        <topology evidence="1">Multi-pass membrane protein</topology>
    </subcellularLocation>
</comment>
<keyword evidence="8" id="KW-1185">Reference proteome</keyword>
<dbReference type="InterPro" id="IPR003018">
    <property type="entry name" value="GAF"/>
</dbReference>
<dbReference type="Pfam" id="PF10507">
    <property type="entry name" value="TMEM65"/>
    <property type="match status" value="1"/>
</dbReference>
<reference evidence="8" key="1">
    <citation type="journal article" date="2013" name="Nature">
        <title>Pan genome of the phytoplankton Emiliania underpins its global distribution.</title>
        <authorList>
            <person name="Read B.A."/>
            <person name="Kegel J."/>
            <person name="Klute M.J."/>
            <person name="Kuo A."/>
            <person name="Lefebvre S.C."/>
            <person name="Maumus F."/>
            <person name="Mayer C."/>
            <person name="Miller J."/>
            <person name="Monier A."/>
            <person name="Salamov A."/>
            <person name="Young J."/>
            <person name="Aguilar M."/>
            <person name="Claverie J.M."/>
            <person name="Frickenhaus S."/>
            <person name="Gonzalez K."/>
            <person name="Herman E.K."/>
            <person name="Lin Y.C."/>
            <person name="Napier J."/>
            <person name="Ogata H."/>
            <person name="Sarno A.F."/>
            <person name="Shmutz J."/>
            <person name="Schroeder D."/>
            <person name="de Vargas C."/>
            <person name="Verret F."/>
            <person name="von Dassow P."/>
            <person name="Valentin K."/>
            <person name="Van de Peer Y."/>
            <person name="Wheeler G."/>
            <person name="Dacks J.B."/>
            <person name="Delwiche C.F."/>
            <person name="Dyhrman S.T."/>
            <person name="Glockner G."/>
            <person name="John U."/>
            <person name="Richards T."/>
            <person name="Worden A.Z."/>
            <person name="Zhang X."/>
            <person name="Grigoriev I.V."/>
            <person name="Allen A.E."/>
            <person name="Bidle K."/>
            <person name="Borodovsky M."/>
            <person name="Bowler C."/>
            <person name="Brownlee C."/>
            <person name="Cock J.M."/>
            <person name="Elias M."/>
            <person name="Gladyshev V.N."/>
            <person name="Groth M."/>
            <person name="Guda C."/>
            <person name="Hadaegh A."/>
            <person name="Iglesias-Rodriguez M.D."/>
            <person name="Jenkins J."/>
            <person name="Jones B.M."/>
            <person name="Lawson T."/>
            <person name="Leese F."/>
            <person name="Lindquist E."/>
            <person name="Lobanov A."/>
            <person name="Lomsadze A."/>
            <person name="Malik S.B."/>
            <person name="Marsh M.E."/>
            <person name="Mackinder L."/>
            <person name="Mock T."/>
            <person name="Mueller-Roeber B."/>
            <person name="Pagarete A."/>
            <person name="Parker M."/>
            <person name="Probert I."/>
            <person name="Quesneville H."/>
            <person name="Raines C."/>
            <person name="Rensing S.A."/>
            <person name="Riano-Pachon D.M."/>
            <person name="Richier S."/>
            <person name="Rokitta S."/>
            <person name="Shiraiwa Y."/>
            <person name="Soanes D.M."/>
            <person name="van der Giezen M."/>
            <person name="Wahlund T.M."/>
            <person name="Williams B."/>
            <person name="Wilson W."/>
            <person name="Wolfe G."/>
            <person name="Wurch L.L."/>
        </authorList>
    </citation>
    <scope>NUCLEOTIDE SEQUENCE</scope>
</reference>
<dbReference type="EnsemblProtists" id="EOD29967">
    <property type="protein sequence ID" value="EOD29967"/>
    <property type="gene ID" value="EMIHUDRAFT_449715"/>
</dbReference>
<keyword evidence="2 5" id="KW-0812">Transmembrane</keyword>
<dbReference type="GO" id="GO:0005739">
    <property type="term" value="C:mitochondrion"/>
    <property type="evidence" value="ECO:0007669"/>
    <property type="project" value="TreeGrafter"/>
</dbReference>
<evidence type="ECO:0000313" key="7">
    <source>
        <dbReference type="EnsemblProtists" id="EOD29967"/>
    </source>
</evidence>
<dbReference type="HOGENOM" id="CLU_068168_0_0_1"/>
<name>A0A0D3K2I2_EMIH1</name>
<dbReference type="SUPFAM" id="SSF55781">
    <property type="entry name" value="GAF domain-like"/>
    <property type="match status" value="1"/>
</dbReference>
<keyword evidence="4 5" id="KW-0472">Membrane</keyword>
<sequence length="270" mass="28815">MLRWLPPNASGLGGRRLLPSSGGRAGDLIDTTLGVTLGFSTLTAAALGNVCSDTSGTLFGGVVETLAARLQLTPANLSPEQLKMRISRQWALGGATVGVICGCLLGMSTLCFMDLEKSDRLKRAAELDTIFTHVVEHGYKLLGAERTGDSDSQRVDVFLALACPTRPQDRLLITLPLEKDSIATAACKSREIVNAADDPRFDGSWDAKSGFVTKQVLAMPILTEEGELIGCVEAVNKVAGGAFTDDDERLMRMLCDHIAVFVDHVHGLSE</sequence>
<accession>A0A0D3K2I2</accession>
<evidence type="ECO:0000256" key="2">
    <source>
        <dbReference type="ARBA" id="ARBA00022692"/>
    </source>
</evidence>
<dbReference type="GeneID" id="17275241"/>
<dbReference type="Gene3D" id="3.30.450.40">
    <property type="match status" value="1"/>
</dbReference>
<evidence type="ECO:0000256" key="4">
    <source>
        <dbReference type="ARBA" id="ARBA00023136"/>
    </source>
</evidence>
<evidence type="ECO:0000256" key="1">
    <source>
        <dbReference type="ARBA" id="ARBA00004141"/>
    </source>
</evidence>
<dbReference type="Pfam" id="PF01590">
    <property type="entry name" value="GAF"/>
    <property type="match status" value="1"/>
</dbReference>
<feature type="domain" description="GAF" evidence="6">
    <location>
        <begin position="126"/>
        <end position="260"/>
    </location>
</feature>
<keyword evidence="3 5" id="KW-1133">Transmembrane helix</keyword>
<evidence type="ECO:0000259" key="6">
    <source>
        <dbReference type="Pfam" id="PF01590"/>
    </source>
</evidence>
<dbReference type="PANTHER" id="PTHR21706">
    <property type="entry name" value="TRANSMEMBRANE PROTEIN 65"/>
    <property type="match status" value="1"/>
</dbReference>
<dbReference type="RefSeq" id="XP_005782396.1">
    <property type="nucleotide sequence ID" value="XM_005782339.1"/>
</dbReference>
<protein>
    <recommendedName>
        <fullName evidence="6">GAF domain-containing protein</fullName>
    </recommendedName>
</protein>
<reference evidence="7" key="2">
    <citation type="submission" date="2024-10" db="UniProtKB">
        <authorList>
            <consortium name="EnsemblProtists"/>
        </authorList>
    </citation>
    <scope>IDENTIFICATION</scope>
</reference>
<dbReference type="AlphaFoldDB" id="A0A0D3K2I2"/>
<evidence type="ECO:0000313" key="8">
    <source>
        <dbReference type="Proteomes" id="UP000013827"/>
    </source>
</evidence>
<dbReference type="PANTHER" id="PTHR21706:SF15">
    <property type="entry name" value="TRANSMEMBRANE PROTEIN 65"/>
    <property type="match status" value="1"/>
</dbReference>
<dbReference type="KEGG" id="ehx:EMIHUDRAFT_449715"/>
<dbReference type="InterPro" id="IPR029016">
    <property type="entry name" value="GAF-like_dom_sf"/>
</dbReference>